<protein>
    <submittedName>
        <fullName evidence="2">Uncharacterized protein</fullName>
    </submittedName>
</protein>
<sequence length="268" mass="29156">MPGARSVGRPAAGNGNGRVARRVAGPVGWCRRAGDPRPQQRNEIGLLGRRRESAFRDRDEADVVEVDQDMPAGGFERPNRWPGNEGRAVVVCPAQAVVPDFQDTRPADKTASFGDAIQDLVLEQCLLDAKQNDPDEQRQRRPLSLTVAQPSLADQQHDGRADQYQSGLIRCPARPRRSLAHQALLVVLQERRIMIGAEFVGYCVRHPTPLRKDFAGAIPSTCYSSSSTFSGGRPSTARSPRTTIGRSIRIGCVTSASSHSSSLRGRPA</sequence>
<proteinExistence type="predicted"/>
<feature type="compositionally biased region" description="Basic and acidic residues" evidence="1">
    <location>
        <begin position="49"/>
        <end position="61"/>
    </location>
</feature>
<dbReference type="EMBL" id="JDSS02000018">
    <property type="protein sequence ID" value="KFB69084.1"/>
    <property type="molecule type" value="Genomic_DNA"/>
</dbReference>
<evidence type="ECO:0000256" key="1">
    <source>
        <dbReference type="SAM" id="MobiDB-lite"/>
    </source>
</evidence>
<organism evidence="2 3">
    <name type="scientific">Candidatus Accumulibacter vicinus</name>
    <dbReference type="NCBI Taxonomy" id="2954382"/>
    <lineage>
        <taxon>Bacteria</taxon>
        <taxon>Pseudomonadati</taxon>
        <taxon>Pseudomonadota</taxon>
        <taxon>Betaproteobacteria</taxon>
        <taxon>Candidatus Accumulibacter</taxon>
    </lineage>
</organism>
<dbReference type="AlphaFoldDB" id="A0A084Y2Z0"/>
<evidence type="ECO:0000313" key="3">
    <source>
        <dbReference type="Proteomes" id="UP000019812"/>
    </source>
</evidence>
<reference evidence="2 3" key="1">
    <citation type="submission" date="2014-07" db="EMBL/GenBank/DDBJ databases">
        <title>Expanding our view of genomic diversity in Candidatus Accumulibacter clades.</title>
        <authorList>
            <person name="Skennerton C.T."/>
            <person name="Barr J.J."/>
            <person name="Slater F.R."/>
            <person name="Bond P.L."/>
            <person name="Tyson G.W."/>
        </authorList>
    </citation>
    <scope>NUCLEOTIDE SEQUENCE [LARGE SCALE GENOMIC DNA]</scope>
    <source>
        <strain evidence="3">SK-01</strain>
    </source>
</reference>
<comment type="caution">
    <text evidence="2">The sequence shown here is derived from an EMBL/GenBank/DDBJ whole genome shotgun (WGS) entry which is preliminary data.</text>
</comment>
<evidence type="ECO:0000313" key="2">
    <source>
        <dbReference type="EMBL" id="KFB69084.1"/>
    </source>
</evidence>
<name>A0A084Y2Z0_9PROT</name>
<gene>
    <name evidence="2" type="ORF">CAPSK01_001275</name>
</gene>
<feature type="region of interest" description="Disordered" evidence="1">
    <location>
        <begin position="225"/>
        <end position="244"/>
    </location>
</feature>
<feature type="region of interest" description="Disordered" evidence="1">
    <location>
        <begin position="1"/>
        <end position="61"/>
    </location>
</feature>
<feature type="compositionally biased region" description="Low complexity" evidence="1">
    <location>
        <begin position="225"/>
        <end position="236"/>
    </location>
</feature>
<dbReference type="Proteomes" id="UP000019812">
    <property type="component" value="Unassembled WGS sequence"/>
</dbReference>
<accession>A0A084Y2Z0</accession>
<feature type="region of interest" description="Disordered" evidence="1">
    <location>
        <begin position="131"/>
        <end position="164"/>
    </location>
</feature>